<dbReference type="PANTHER" id="PTHR31760:SF0">
    <property type="entry name" value="S-ADENOSYL-L-METHIONINE-DEPENDENT METHYLTRANSFERASES SUPERFAMILY PROTEIN"/>
    <property type="match status" value="1"/>
</dbReference>
<keyword evidence="1 6" id="KW-0963">Cytoplasm</keyword>
<dbReference type="InterPro" id="IPR029063">
    <property type="entry name" value="SAM-dependent_MTases_sf"/>
</dbReference>
<keyword evidence="2 6" id="KW-0698">rRNA processing</keyword>
<dbReference type="GO" id="GO:0005829">
    <property type="term" value="C:cytosol"/>
    <property type="evidence" value="ECO:0007669"/>
    <property type="project" value="TreeGrafter"/>
</dbReference>
<dbReference type="EC" id="2.1.1.170" evidence="6"/>
<organism evidence="7 8">
    <name type="scientific">Candidatus Aquirickettsiella gammari</name>
    <dbReference type="NCBI Taxonomy" id="2016198"/>
    <lineage>
        <taxon>Bacteria</taxon>
        <taxon>Pseudomonadati</taxon>
        <taxon>Pseudomonadota</taxon>
        <taxon>Gammaproteobacteria</taxon>
        <taxon>Legionellales</taxon>
        <taxon>Coxiellaceae</taxon>
        <taxon>Candidatus Aquirickettsiella</taxon>
    </lineage>
</organism>
<keyword evidence="3 6" id="KW-0489">Methyltransferase</keyword>
<reference evidence="7 8" key="2">
    <citation type="journal article" date="2018" name="J. Invertebr. Pathol.">
        <title>'Candidatus Aquirickettsiella gammari' (Gammaproteobacteria: Legionellales: Coxiellaceae): A bacterial pathogen of the freshwater crustacean Gammarus fossarum (Malacostraca: Amphipoda).</title>
        <authorList>
            <person name="Bojko J."/>
            <person name="Dunn A.M."/>
            <person name="Stebbing P.D."/>
            <person name="van Aerle R."/>
            <person name="Bacela-Spychalska K."/>
            <person name="Bean T.P."/>
            <person name="Urrutia A."/>
            <person name="Stentiford G.D."/>
        </authorList>
    </citation>
    <scope>NUCLEOTIDE SEQUENCE [LARGE SCALE GENOMIC DNA]</scope>
    <source>
        <strain evidence="7">RA15029</strain>
    </source>
</reference>
<feature type="binding site" evidence="6">
    <location>
        <position position="84"/>
    </location>
    <ligand>
        <name>S-adenosyl-L-methionine</name>
        <dbReference type="ChEBI" id="CHEBI:59789"/>
    </ligand>
</feature>
<dbReference type="SUPFAM" id="SSF53335">
    <property type="entry name" value="S-adenosyl-L-methionine-dependent methyltransferases"/>
    <property type="match status" value="1"/>
</dbReference>
<feature type="binding site" evidence="6">
    <location>
        <position position="79"/>
    </location>
    <ligand>
        <name>S-adenosyl-L-methionine</name>
        <dbReference type="ChEBI" id="CHEBI:59789"/>
    </ligand>
</feature>
<dbReference type="Gene3D" id="3.40.50.150">
    <property type="entry name" value="Vaccinia Virus protein VP39"/>
    <property type="match status" value="1"/>
</dbReference>
<dbReference type="GO" id="GO:0070043">
    <property type="term" value="F:rRNA (guanine-N7-)-methyltransferase activity"/>
    <property type="evidence" value="ECO:0007669"/>
    <property type="project" value="UniProtKB-UniRule"/>
</dbReference>
<accession>A0A370CH57</accession>
<comment type="similarity">
    <text evidence="6">Belongs to the methyltransferase superfamily. RNA methyltransferase RsmG family.</text>
</comment>
<dbReference type="AlphaFoldDB" id="A0A370CH57"/>
<comment type="subcellular location">
    <subcellularLocation>
        <location evidence="6">Cytoplasm</location>
    </subcellularLocation>
</comment>
<protein>
    <recommendedName>
        <fullName evidence="6">Ribosomal RNA small subunit methyltransferase G</fullName>
        <ecNumber evidence="6">2.1.1.170</ecNumber>
    </recommendedName>
    <alternativeName>
        <fullName evidence="6">16S rRNA 7-methylguanosine methyltransferase</fullName>
        <shortName evidence="6">16S rRNA m7G methyltransferase</shortName>
    </alternativeName>
</protein>
<feature type="binding site" evidence="6">
    <location>
        <begin position="130"/>
        <end position="131"/>
    </location>
    <ligand>
        <name>S-adenosyl-L-methionine</name>
        <dbReference type="ChEBI" id="CHEBI:59789"/>
    </ligand>
</feature>
<dbReference type="Proteomes" id="UP000226429">
    <property type="component" value="Unassembled WGS sequence"/>
</dbReference>
<evidence type="ECO:0000256" key="6">
    <source>
        <dbReference type="HAMAP-Rule" id="MF_00074"/>
    </source>
</evidence>
<dbReference type="InterPro" id="IPR003682">
    <property type="entry name" value="rRNA_ssu_MeTfrase_G"/>
</dbReference>
<evidence type="ECO:0000256" key="2">
    <source>
        <dbReference type="ARBA" id="ARBA00022552"/>
    </source>
</evidence>
<keyword evidence="8" id="KW-1185">Reference proteome</keyword>
<keyword evidence="4 6" id="KW-0808">Transferase</keyword>
<dbReference type="NCBIfam" id="TIGR00138">
    <property type="entry name" value="rsmG_gidB"/>
    <property type="match status" value="1"/>
</dbReference>
<dbReference type="HAMAP" id="MF_00074">
    <property type="entry name" value="16SrRNA_methyltr_G"/>
    <property type="match status" value="1"/>
</dbReference>
<reference evidence="7 8" key="1">
    <citation type="journal article" date="2017" name="Int. J. Syst. Evol. Microbiol.">
        <title>Aquarickettsiella crustaci n. gen. n. sp. (Gammaproteobacteria: Legionellales: Coxiellaceae); a bacterial pathogen of the freshwater crustacean: Gammarus fossarum (Malacostraca: Amphipoda).</title>
        <authorList>
            <person name="Bojko J."/>
            <person name="Dunn A.M."/>
            <person name="Stebbing P.D."/>
            <person name="Van Aerle R."/>
            <person name="Bacela-Spychalska K."/>
            <person name="Bean T.P."/>
            <person name="Stentiford G.D."/>
        </authorList>
    </citation>
    <scope>NUCLEOTIDE SEQUENCE [LARGE SCALE GENOMIC DNA]</scope>
    <source>
        <strain evidence="7">RA15029</strain>
    </source>
</reference>
<evidence type="ECO:0000256" key="5">
    <source>
        <dbReference type="ARBA" id="ARBA00022691"/>
    </source>
</evidence>
<sequence length="212" mass="24004">MVDFKQLYTELLNQLTLNHLSVNELTAKKLVEYLLLLHKWNQIHNLTSVRNPINMVSRHIIDSLTIAPYLQGPHLIDIGTGAGLPGIPLALTQPQYHFVLLDSNGKKTRFLTHVLQTLAISNAEVIASRVEKYQPTVCFNSLVSRAFSHLNDFLIKTKHLCCEKGTFLAMKGQYPGEEIKQLNSQFKLIETKSLQIAGLDEKRHLLIIGLNR</sequence>
<evidence type="ECO:0000313" key="8">
    <source>
        <dbReference type="Proteomes" id="UP000226429"/>
    </source>
</evidence>
<comment type="catalytic activity">
    <reaction evidence="6">
        <text>guanosine(527) in 16S rRNA + S-adenosyl-L-methionine = N(7)-methylguanosine(527) in 16S rRNA + S-adenosyl-L-homocysteine</text>
        <dbReference type="Rhea" id="RHEA:42732"/>
        <dbReference type="Rhea" id="RHEA-COMP:10209"/>
        <dbReference type="Rhea" id="RHEA-COMP:10210"/>
        <dbReference type="ChEBI" id="CHEBI:57856"/>
        <dbReference type="ChEBI" id="CHEBI:59789"/>
        <dbReference type="ChEBI" id="CHEBI:74269"/>
        <dbReference type="ChEBI" id="CHEBI:74480"/>
        <dbReference type="EC" id="2.1.1.170"/>
    </reaction>
</comment>
<comment type="caution">
    <text evidence="7">The sequence shown here is derived from an EMBL/GenBank/DDBJ whole genome shotgun (WGS) entry which is preliminary data.</text>
</comment>
<evidence type="ECO:0000313" key="7">
    <source>
        <dbReference type="EMBL" id="RDH40269.1"/>
    </source>
</evidence>
<evidence type="ECO:0000256" key="1">
    <source>
        <dbReference type="ARBA" id="ARBA00022490"/>
    </source>
</evidence>
<keyword evidence="5 6" id="KW-0949">S-adenosyl-L-methionine</keyword>
<evidence type="ECO:0000256" key="3">
    <source>
        <dbReference type="ARBA" id="ARBA00022603"/>
    </source>
</evidence>
<proteinExistence type="inferred from homology"/>
<dbReference type="Pfam" id="PF02527">
    <property type="entry name" value="GidB"/>
    <property type="match status" value="1"/>
</dbReference>
<dbReference type="EMBL" id="NMOS02000012">
    <property type="protein sequence ID" value="RDH40269.1"/>
    <property type="molecule type" value="Genomic_DNA"/>
</dbReference>
<gene>
    <name evidence="6" type="primary">rsmG</name>
    <name evidence="7" type="ORF">CFE62_004875</name>
</gene>
<evidence type="ECO:0000256" key="4">
    <source>
        <dbReference type="ARBA" id="ARBA00022679"/>
    </source>
</evidence>
<dbReference type="PIRSF" id="PIRSF003078">
    <property type="entry name" value="GidB"/>
    <property type="match status" value="1"/>
</dbReference>
<comment type="caution">
    <text evidence="6">Lacks conserved residue(s) required for the propagation of feature annotation.</text>
</comment>
<dbReference type="PANTHER" id="PTHR31760">
    <property type="entry name" value="S-ADENOSYL-L-METHIONINE-DEPENDENT METHYLTRANSFERASES SUPERFAMILY PROTEIN"/>
    <property type="match status" value="1"/>
</dbReference>
<name>A0A370CH57_9COXI</name>
<feature type="binding site" evidence="6">
    <location>
        <position position="145"/>
    </location>
    <ligand>
        <name>S-adenosyl-L-methionine</name>
        <dbReference type="ChEBI" id="CHEBI:59789"/>
    </ligand>
</feature>
<comment type="function">
    <text evidence="6">Specifically methylates the N7 position of guanine in position 527 of 16S rRNA.</text>
</comment>